<dbReference type="Pfam" id="PF06783">
    <property type="entry name" value="UPF0239"/>
    <property type="match status" value="1"/>
</dbReference>
<evidence type="ECO:0000256" key="4">
    <source>
        <dbReference type="ARBA" id="ARBA00022989"/>
    </source>
</evidence>
<evidence type="ECO:0000256" key="2">
    <source>
        <dbReference type="ARBA" id="ARBA00006839"/>
    </source>
</evidence>
<reference evidence="7" key="1">
    <citation type="journal article" date="2010" name="PLoS Biol.">
        <title>Multi-platform next-generation sequencing of the domestic turkey (Meleagris gallopavo): genome assembly and analysis.</title>
        <authorList>
            <person name="Dalloul R.A."/>
            <person name="Long J.A."/>
            <person name="Zimin A.V."/>
            <person name="Aslam L."/>
            <person name="Beal K."/>
            <person name="Blomberg L.A."/>
            <person name="Bouffard P."/>
            <person name="Burt D.W."/>
            <person name="Crasta O."/>
            <person name="Crooijmans R.P."/>
            <person name="Cooper K."/>
            <person name="Coulombe R.A."/>
            <person name="De S."/>
            <person name="Delany M.E."/>
            <person name="Dodgson J.B."/>
            <person name="Dong J.J."/>
            <person name="Evans C."/>
            <person name="Frederickson K.M."/>
            <person name="Flicek P."/>
            <person name="Florea L."/>
            <person name="Folkerts O."/>
            <person name="Groenen M.A."/>
            <person name="Harkins T.T."/>
            <person name="Herrero J."/>
            <person name="Hoffmann S."/>
            <person name="Megens H.J."/>
            <person name="Jiang A."/>
            <person name="de Jong P."/>
            <person name="Kaiser P."/>
            <person name="Kim H."/>
            <person name="Kim K.W."/>
            <person name="Kim S."/>
            <person name="Langenberger D."/>
            <person name="Lee M.K."/>
            <person name="Lee T."/>
            <person name="Mane S."/>
            <person name="Marcais G."/>
            <person name="Marz M."/>
            <person name="McElroy A.P."/>
            <person name="Modise T."/>
            <person name="Nefedov M."/>
            <person name="Notredame C."/>
            <person name="Paton I.R."/>
            <person name="Payne W.S."/>
            <person name="Pertea G."/>
            <person name="Prickett D."/>
            <person name="Puiu D."/>
            <person name="Qioa D."/>
            <person name="Raineri E."/>
            <person name="Ruffier M."/>
            <person name="Salzberg S.L."/>
            <person name="Schatz M.C."/>
            <person name="Scheuring C."/>
            <person name="Schmidt C.J."/>
            <person name="Schroeder S."/>
            <person name="Searle S.M."/>
            <person name="Smith E.J."/>
            <person name="Smith J."/>
            <person name="Sonstegard T.S."/>
            <person name="Stadler P.F."/>
            <person name="Tafer H."/>
            <person name="Tu Z.J."/>
            <person name="Van Tassell C.P."/>
            <person name="Vilella A.J."/>
            <person name="Williams K.P."/>
            <person name="Yorke J.A."/>
            <person name="Zhang L."/>
            <person name="Zhang H.B."/>
            <person name="Zhang X."/>
            <person name="Zhang Y."/>
            <person name="Reed K.M."/>
        </authorList>
    </citation>
    <scope>NUCLEOTIDE SEQUENCE [LARGE SCALE GENOMIC DNA]</scope>
</reference>
<organism evidence="7 8">
    <name type="scientific">Meleagris gallopavo</name>
    <name type="common">Wild turkey</name>
    <dbReference type="NCBI Taxonomy" id="9103"/>
    <lineage>
        <taxon>Eukaryota</taxon>
        <taxon>Metazoa</taxon>
        <taxon>Chordata</taxon>
        <taxon>Craniata</taxon>
        <taxon>Vertebrata</taxon>
        <taxon>Euteleostomi</taxon>
        <taxon>Archelosauria</taxon>
        <taxon>Archosauria</taxon>
        <taxon>Dinosauria</taxon>
        <taxon>Saurischia</taxon>
        <taxon>Theropoda</taxon>
        <taxon>Coelurosauria</taxon>
        <taxon>Aves</taxon>
        <taxon>Neognathae</taxon>
        <taxon>Galloanserae</taxon>
        <taxon>Galliformes</taxon>
        <taxon>Phasianidae</taxon>
        <taxon>Meleagridinae</taxon>
        <taxon>Meleagris</taxon>
    </lineage>
</organism>
<keyword evidence="5 6" id="KW-0472">Membrane</keyword>
<evidence type="ECO:0000256" key="5">
    <source>
        <dbReference type="ARBA" id="ARBA00023136"/>
    </source>
</evidence>
<dbReference type="GeneTree" id="ENSGT00390000003422"/>
<keyword evidence="8" id="KW-1185">Reference proteome</keyword>
<evidence type="ECO:0000256" key="1">
    <source>
        <dbReference type="ARBA" id="ARBA00004167"/>
    </source>
</evidence>
<protein>
    <recommendedName>
        <fullName evidence="9">Mannosidase beta like</fullName>
    </recommendedName>
</protein>
<evidence type="ECO:0000313" key="7">
    <source>
        <dbReference type="Ensembl" id="ENSMGAP00000020362.1"/>
    </source>
</evidence>
<gene>
    <name evidence="7" type="primary">LOC104916615</name>
</gene>
<dbReference type="GO" id="GO:0016020">
    <property type="term" value="C:membrane"/>
    <property type="evidence" value="ECO:0007669"/>
    <property type="project" value="UniProtKB-SubCell"/>
</dbReference>
<dbReference type="Ensembl" id="ENSMGAT00000023445.1">
    <property type="protein sequence ID" value="ENSMGAP00000020362.1"/>
    <property type="gene ID" value="ENSMGAG00000022340.1"/>
</dbReference>
<dbReference type="InParanoid" id="A0A803XLG6"/>
<accession>A0A803XLG6</accession>
<dbReference type="PANTHER" id="PTHR14409:SF0">
    <property type="entry name" value="PROTEIN MANBAL"/>
    <property type="match status" value="1"/>
</dbReference>
<sequence length="59" mass="6521">MAAEVHFSPPEIPEPTLMENVLRYGLFFGAVFQLLCVLAIILPVSKSPKTVSSALFERD</sequence>
<evidence type="ECO:0008006" key="9">
    <source>
        <dbReference type="Google" id="ProtNLM"/>
    </source>
</evidence>
<comment type="similarity">
    <text evidence="2">Belongs to the UPF0239 family.</text>
</comment>
<evidence type="ECO:0000256" key="3">
    <source>
        <dbReference type="ARBA" id="ARBA00022692"/>
    </source>
</evidence>
<dbReference type="KEGG" id="mgp:104916615"/>
<evidence type="ECO:0000256" key="6">
    <source>
        <dbReference type="SAM" id="Phobius"/>
    </source>
</evidence>
<reference evidence="7" key="3">
    <citation type="submission" date="2025-09" db="UniProtKB">
        <authorList>
            <consortium name="Ensembl"/>
        </authorList>
    </citation>
    <scope>IDENTIFICATION</scope>
</reference>
<reference evidence="7" key="2">
    <citation type="submission" date="2025-08" db="UniProtKB">
        <authorList>
            <consortium name="Ensembl"/>
        </authorList>
    </citation>
    <scope>IDENTIFICATION</scope>
</reference>
<dbReference type="RefSeq" id="XP_031413522.1">
    <property type="nucleotide sequence ID" value="XM_031557662.1"/>
</dbReference>
<evidence type="ECO:0000313" key="8">
    <source>
        <dbReference type="Proteomes" id="UP000001645"/>
    </source>
</evidence>
<keyword evidence="4 6" id="KW-1133">Transmembrane helix</keyword>
<dbReference type="InterPro" id="IPR009621">
    <property type="entry name" value="UPF0239"/>
</dbReference>
<dbReference type="Proteomes" id="UP000001645">
    <property type="component" value="Unplaced"/>
</dbReference>
<dbReference type="PANTHER" id="PTHR14409">
    <property type="entry name" value="MANNOSIDASE, BETA A, LYSOSOMAL-LIKE, MANBAL PROTEIN"/>
    <property type="match status" value="1"/>
</dbReference>
<feature type="transmembrane region" description="Helical" evidence="6">
    <location>
        <begin position="24"/>
        <end position="44"/>
    </location>
</feature>
<name>A0A803XLG6_MELGA</name>
<comment type="subcellular location">
    <subcellularLocation>
        <location evidence="1">Membrane</location>
        <topology evidence="1">Single-pass membrane protein</topology>
    </subcellularLocation>
</comment>
<proteinExistence type="inferred from homology"/>
<keyword evidence="3 6" id="KW-0812">Transmembrane</keyword>
<dbReference type="AlphaFoldDB" id="A0A803XLG6"/>
<dbReference type="GeneID" id="104916615"/>